<feature type="transmembrane region" description="Helical" evidence="1">
    <location>
        <begin position="15"/>
        <end position="32"/>
    </location>
</feature>
<dbReference type="Pfam" id="PF00581">
    <property type="entry name" value="Rhodanese"/>
    <property type="match status" value="1"/>
</dbReference>
<dbReference type="PANTHER" id="PTHR43031">
    <property type="entry name" value="FAD-DEPENDENT OXIDOREDUCTASE"/>
    <property type="match status" value="1"/>
</dbReference>
<evidence type="ECO:0000313" key="4">
    <source>
        <dbReference type="Proteomes" id="UP000434582"/>
    </source>
</evidence>
<dbReference type="SMART" id="SM00450">
    <property type="entry name" value="RHOD"/>
    <property type="match status" value="1"/>
</dbReference>
<dbReference type="SUPFAM" id="SSF52821">
    <property type="entry name" value="Rhodanese/Cell cycle control phosphatase"/>
    <property type="match status" value="1"/>
</dbReference>
<dbReference type="Gene3D" id="3.40.250.10">
    <property type="entry name" value="Rhodanese-like domain"/>
    <property type="match status" value="1"/>
</dbReference>
<reference evidence="3 4" key="1">
    <citation type="submission" date="2019-10" db="EMBL/GenBank/DDBJ databases">
        <title>Draft whole-genome sequence of the purple nonsulfur photosynthetic bacterium Roseospira navarrensis DSM 15114.</title>
        <authorList>
            <person name="Kyndt J.A."/>
            <person name="Meyer T.E."/>
        </authorList>
    </citation>
    <scope>NUCLEOTIDE SEQUENCE [LARGE SCALE GENOMIC DNA]</scope>
    <source>
        <strain evidence="3 4">DSM 15114</strain>
    </source>
</reference>
<organism evidence="3 4">
    <name type="scientific">Roseospira navarrensis</name>
    <dbReference type="NCBI Taxonomy" id="140058"/>
    <lineage>
        <taxon>Bacteria</taxon>
        <taxon>Pseudomonadati</taxon>
        <taxon>Pseudomonadota</taxon>
        <taxon>Alphaproteobacteria</taxon>
        <taxon>Rhodospirillales</taxon>
        <taxon>Rhodospirillaceae</taxon>
        <taxon>Roseospira</taxon>
    </lineage>
</organism>
<dbReference type="InterPro" id="IPR050229">
    <property type="entry name" value="GlpE_sulfurtransferase"/>
</dbReference>
<proteinExistence type="predicted"/>
<keyword evidence="4" id="KW-1185">Reference proteome</keyword>
<dbReference type="InterPro" id="IPR036873">
    <property type="entry name" value="Rhodanese-like_dom_sf"/>
</dbReference>
<dbReference type="RefSeq" id="WP_153340024.1">
    <property type="nucleotide sequence ID" value="NZ_WIVE01000001.1"/>
</dbReference>
<dbReference type="CDD" id="cd00158">
    <property type="entry name" value="RHOD"/>
    <property type="match status" value="1"/>
</dbReference>
<evidence type="ECO:0000256" key="1">
    <source>
        <dbReference type="SAM" id="Phobius"/>
    </source>
</evidence>
<dbReference type="EMBL" id="WIVE01000001">
    <property type="protein sequence ID" value="MQX34995.1"/>
    <property type="molecule type" value="Genomic_DNA"/>
</dbReference>
<accession>A0A7X1ZD29</accession>
<keyword evidence="1" id="KW-0472">Membrane</keyword>
<dbReference type="OrthoDB" id="9802991at2"/>
<name>A0A7X1ZD29_9PROT</name>
<protein>
    <submittedName>
        <fullName evidence="3">Rhodanese-like domain-containing protein</fullName>
    </submittedName>
</protein>
<evidence type="ECO:0000259" key="2">
    <source>
        <dbReference type="PROSITE" id="PS50206"/>
    </source>
</evidence>
<keyword evidence="1" id="KW-1133">Transmembrane helix</keyword>
<dbReference type="PANTHER" id="PTHR43031:SF16">
    <property type="entry name" value="OXIDOREDUCTASE"/>
    <property type="match status" value="1"/>
</dbReference>
<keyword evidence="1" id="KW-0812">Transmembrane</keyword>
<dbReference type="InterPro" id="IPR001763">
    <property type="entry name" value="Rhodanese-like_dom"/>
</dbReference>
<dbReference type="PROSITE" id="PS50206">
    <property type="entry name" value="RHODANESE_3"/>
    <property type="match status" value="1"/>
</dbReference>
<comment type="caution">
    <text evidence="3">The sequence shown here is derived from an EMBL/GenBank/DDBJ whole genome shotgun (WGS) entry which is preliminary data.</text>
</comment>
<dbReference type="AlphaFoldDB" id="A0A7X1ZD29"/>
<sequence>MDGTGLGTDFLSMDFLLPVLIGMGAVLLFRMMPRLMARGVPFVPPKDLKARMDRGDDLLVVDVRSPREFTGRHGHVPGSVNVPLNEIGPRLQALGGADPEVFDTPVYVMCQTASRAAHAARVMKKTGFRNLAVVSGGVSAWRGQGFPTRQQDDADTAED</sequence>
<dbReference type="Proteomes" id="UP000434582">
    <property type="component" value="Unassembled WGS sequence"/>
</dbReference>
<evidence type="ECO:0000313" key="3">
    <source>
        <dbReference type="EMBL" id="MQX34995.1"/>
    </source>
</evidence>
<gene>
    <name evidence="3" type="ORF">GHC57_00530</name>
</gene>
<feature type="domain" description="Rhodanese" evidence="2">
    <location>
        <begin position="54"/>
        <end position="150"/>
    </location>
</feature>